<protein>
    <recommendedName>
        <fullName evidence="8">3'-5' exonuclease</fullName>
    </recommendedName>
    <alternativeName>
        <fullName evidence="9">Werner Syndrome-like exonuclease</fullName>
    </alternativeName>
</protein>
<evidence type="ECO:0000256" key="8">
    <source>
        <dbReference type="ARBA" id="ARBA00040531"/>
    </source>
</evidence>
<dbReference type="Gene3D" id="3.80.10.10">
    <property type="entry name" value="Ribonuclease Inhibitor"/>
    <property type="match status" value="1"/>
</dbReference>
<feature type="region of interest" description="Disordered" evidence="10">
    <location>
        <begin position="78"/>
        <end position="117"/>
    </location>
</feature>
<dbReference type="GO" id="GO:0005634">
    <property type="term" value="C:nucleus"/>
    <property type="evidence" value="ECO:0007669"/>
    <property type="project" value="UniProtKB-SubCell"/>
</dbReference>
<reference evidence="12 13" key="1">
    <citation type="journal article" date="2020" name="ISME J.">
        <title>Uncovering the hidden diversity of litter-decomposition mechanisms in mushroom-forming fungi.</title>
        <authorList>
            <person name="Floudas D."/>
            <person name="Bentzer J."/>
            <person name="Ahren D."/>
            <person name="Johansson T."/>
            <person name="Persson P."/>
            <person name="Tunlid A."/>
        </authorList>
    </citation>
    <scope>NUCLEOTIDE SEQUENCE [LARGE SCALE GENOMIC DNA]</scope>
    <source>
        <strain evidence="12 13">CBS 175.51</strain>
    </source>
</reference>
<dbReference type="Pfam" id="PF01612">
    <property type="entry name" value="DNA_pol_A_exo1"/>
    <property type="match status" value="1"/>
</dbReference>
<dbReference type="InterPro" id="IPR032675">
    <property type="entry name" value="LRR_dom_sf"/>
</dbReference>
<dbReference type="PANTHER" id="PTHR13620:SF109">
    <property type="entry name" value="3'-5' EXONUCLEASE"/>
    <property type="match status" value="1"/>
</dbReference>
<dbReference type="Pfam" id="PF20499">
    <property type="entry name" value="DUF6729"/>
    <property type="match status" value="1"/>
</dbReference>
<dbReference type="GO" id="GO:0008408">
    <property type="term" value="F:3'-5' exonuclease activity"/>
    <property type="evidence" value="ECO:0007669"/>
    <property type="project" value="InterPro"/>
</dbReference>
<comment type="subcellular location">
    <subcellularLocation>
        <location evidence="1">Nucleus</location>
    </subcellularLocation>
</comment>
<gene>
    <name evidence="12" type="ORF">D9611_000426</name>
</gene>
<evidence type="ECO:0000256" key="9">
    <source>
        <dbReference type="ARBA" id="ARBA00042761"/>
    </source>
</evidence>
<dbReference type="GO" id="GO:0003676">
    <property type="term" value="F:nucleic acid binding"/>
    <property type="evidence" value="ECO:0007669"/>
    <property type="project" value="InterPro"/>
</dbReference>
<evidence type="ECO:0000313" key="13">
    <source>
        <dbReference type="Proteomes" id="UP000541558"/>
    </source>
</evidence>
<keyword evidence="4" id="KW-0378">Hydrolase</keyword>
<dbReference type="OrthoDB" id="1920326at2759"/>
<keyword evidence="5" id="KW-0269">Exonuclease</keyword>
<dbReference type="PANTHER" id="PTHR13620">
    <property type="entry name" value="3-5 EXONUCLEASE"/>
    <property type="match status" value="1"/>
</dbReference>
<dbReference type="InterPro" id="IPR036397">
    <property type="entry name" value="RNaseH_sf"/>
</dbReference>
<evidence type="ECO:0000256" key="7">
    <source>
        <dbReference type="ARBA" id="ARBA00023242"/>
    </source>
</evidence>
<accession>A0A8H5BM66</accession>
<dbReference type="SUPFAM" id="SSF53098">
    <property type="entry name" value="Ribonuclease H-like"/>
    <property type="match status" value="1"/>
</dbReference>
<evidence type="ECO:0000256" key="2">
    <source>
        <dbReference type="ARBA" id="ARBA00022722"/>
    </source>
</evidence>
<evidence type="ECO:0000259" key="11">
    <source>
        <dbReference type="SMART" id="SM00474"/>
    </source>
</evidence>
<evidence type="ECO:0000256" key="5">
    <source>
        <dbReference type="ARBA" id="ARBA00022839"/>
    </source>
</evidence>
<feature type="compositionally biased region" description="Acidic residues" evidence="10">
    <location>
        <begin position="145"/>
        <end position="164"/>
    </location>
</feature>
<evidence type="ECO:0000256" key="3">
    <source>
        <dbReference type="ARBA" id="ARBA00022723"/>
    </source>
</evidence>
<feature type="region of interest" description="Disordered" evidence="10">
    <location>
        <begin position="143"/>
        <end position="171"/>
    </location>
</feature>
<dbReference type="InterPro" id="IPR051132">
    <property type="entry name" value="3-5_Exonuclease_domain"/>
</dbReference>
<organism evidence="12 13">
    <name type="scientific">Ephemerocybe angulata</name>
    <dbReference type="NCBI Taxonomy" id="980116"/>
    <lineage>
        <taxon>Eukaryota</taxon>
        <taxon>Fungi</taxon>
        <taxon>Dikarya</taxon>
        <taxon>Basidiomycota</taxon>
        <taxon>Agaricomycotina</taxon>
        <taxon>Agaricomycetes</taxon>
        <taxon>Agaricomycetidae</taxon>
        <taxon>Agaricales</taxon>
        <taxon>Agaricineae</taxon>
        <taxon>Psathyrellaceae</taxon>
        <taxon>Ephemerocybe</taxon>
    </lineage>
</organism>
<dbReference type="Proteomes" id="UP000541558">
    <property type="component" value="Unassembled WGS sequence"/>
</dbReference>
<evidence type="ECO:0000256" key="1">
    <source>
        <dbReference type="ARBA" id="ARBA00004123"/>
    </source>
</evidence>
<evidence type="ECO:0000256" key="10">
    <source>
        <dbReference type="SAM" id="MobiDB-lite"/>
    </source>
</evidence>
<feature type="domain" description="3'-5' exonuclease" evidence="11">
    <location>
        <begin position="577"/>
        <end position="762"/>
    </location>
</feature>
<feature type="region of interest" description="Disordered" evidence="10">
    <location>
        <begin position="1"/>
        <end position="63"/>
    </location>
</feature>
<dbReference type="GO" id="GO:0006139">
    <property type="term" value="P:nucleobase-containing compound metabolic process"/>
    <property type="evidence" value="ECO:0007669"/>
    <property type="project" value="InterPro"/>
</dbReference>
<dbReference type="InterPro" id="IPR002562">
    <property type="entry name" value="3'-5'_exonuclease_dom"/>
</dbReference>
<keyword evidence="6" id="KW-0460">Magnesium</keyword>
<dbReference type="CDD" id="cd06141">
    <property type="entry name" value="WRN_exo"/>
    <property type="match status" value="1"/>
</dbReference>
<dbReference type="InterPro" id="IPR012337">
    <property type="entry name" value="RNaseH-like_sf"/>
</dbReference>
<evidence type="ECO:0000256" key="6">
    <source>
        <dbReference type="ARBA" id="ARBA00022842"/>
    </source>
</evidence>
<feature type="region of interest" description="Disordered" evidence="10">
    <location>
        <begin position="1477"/>
        <end position="1501"/>
    </location>
</feature>
<dbReference type="SUPFAM" id="SSF52047">
    <property type="entry name" value="RNI-like"/>
    <property type="match status" value="1"/>
</dbReference>
<evidence type="ECO:0000256" key="4">
    <source>
        <dbReference type="ARBA" id="ARBA00022801"/>
    </source>
</evidence>
<dbReference type="EMBL" id="JAACJK010000163">
    <property type="protein sequence ID" value="KAF5325698.1"/>
    <property type="molecule type" value="Genomic_DNA"/>
</dbReference>
<evidence type="ECO:0000313" key="12">
    <source>
        <dbReference type="EMBL" id="KAF5325698.1"/>
    </source>
</evidence>
<comment type="caution">
    <text evidence="12">The sequence shown here is derived from an EMBL/GenBank/DDBJ whole genome shotgun (WGS) entry which is preliminary data.</text>
</comment>
<keyword evidence="7" id="KW-0539">Nucleus</keyword>
<keyword evidence="13" id="KW-1185">Reference proteome</keyword>
<keyword evidence="3" id="KW-0479">Metal-binding</keyword>
<name>A0A8H5BM66_9AGAR</name>
<dbReference type="InterPro" id="IPR046616">
    <property type="entry name" value="DUF6729"/>
</dbReference>
<dbReference type="Gene3D" id="3.30.420.10">
    <property type="entry name" value="Ribonuclease H-like superfamily/Ribonuclease H"/>
    <property type="match status" value="1"/>
</dbReference>
<dbReference type="GO" id="GO:0046872">
    <property type="term" value="F:metal ion binding"/>
    <property type="evidence" value="ECO:0007669"/>
    <property type="project" value="UniProtKB-KW"/>
</dbReference>
<proteinExistence type="predicted"/>
<feature type="compositionally biased region" description="Low complexity" evidence="10">
    <location>
        <begin position="1477"/>
        <end position="1496"/>
    </location>
</feature>
<dbReference type="SMART" id="SM00474">
    <property type="entry name" value="35EXOc"/>
    <property type="match status" value="1"/>
</dbReference>
<sequence length="1896" mass="211231">MEANGSGAPVQRKRGRPKGSKDGPRLPGAPPRGRPKKTAVATGDKQGPDYSAHGDSDDEYDVSFGVDLTSAEVHAELNSVPALSGLTGTGRAASPEPRPATPIGPSSSHTSTTTALSEREALDDAVQNTQSRVFFSTRLGTATCEDADDEGGADSDSGEDEVDDATPAGGTVTDDAKAWFRQPAYMSDTVYAWFGVYVKPLLRRKAGVKLARPVTFETRQYAPASMWVEPGDPIFALSRHKFDPTRFHLPRVFLWLPHFFADLLCPHCKRVGTLEKNGATPPRRIIDVEDNYYIITWQYFCRSGCKSYVAGWSSRLMDTLPRWLRPSFPAILSSKSGLDRKVVSLLRVANQHKMGPSGVRSLLFEQHTHRFNRLLLQYLEAALEVSRLHDSTQSGIRPGQPTLHSFLAAGRVPDFGDFGDVQGYGGFVPSAKYLTSMMNRAIELDENVANQHTALLAPDQIAIDDSHKITKHIAKDGGVPVFRALWTLMDSRYIRAQVLTLTKAHDERMGPLAEMSNSMRQYGYQEPPIAFSDDPLKDKAMLFKAFPSLAENLKPAAAAHGLEELVLPRSIRTTVLDSPSLIEATMSALLNPLDLDPASTLVLGFDAEWNISKTTGVSIIQLYAQSQPEDIYIIPVHRLNGRLPPSLLRILVSPNVYKVGSAIKADFTRLKKQFPVLGKQKSFNLIDLKEYCIRQGLLARNRTGSLDALVKQLMNKYLPKEESSRKSEDWECSSLPEELRLYAALDVYATLKVYEVASQHTAPALIDTNTPAGTRVTLYTQDGGLPIAHGSISSMQPSSFQNVRIKVPSKRRILIDVDHVLMPTASATLHLLPRERSDKHNAGTFTIRQVQSACPPQESGIFQMVALTDHLRFYNEPSPTSLAETTPRSTVQAPEAAAAITTGGADLDDEGEDEDELGKLMEDSGESEYPEYTDMLQAAASTLADEDTKSGSLNAVDPDIVQLVDDTIARLEAIVSSTPTSANEVYSKIKKDIFHAFHSLPLSRTHGASVPFLRTLRDHILRWDPEARKQVDKICKKVFNLSFEAMLARNPRWITKRTPRYIPAPSVLVAAIEHVYSVFSNAKDAKTGEALFTPAVWEKANSLLELARLGYFSDLDDVPMYEKAGFDNHGLQLWKCLRGTNNVEGGPHGDIYRKFGALNGPRFTGNCLTDHRTWYNLQAWATHLFNLDYDYHHDLQMINRTSFLLMYLSDMTGGTKSYRDWICGDLYEGTKEKFGVCPFPESLRIRYKMEPYSNEARTKFNKLNANNDWLRKRENLALPVLPPTTLAAHKHFFDLVRTVTGEVAADGKKKVDFTAITQKWNATADGIERMYVTPEVMEAYSKSWDKSNNIRASQELIYEAMATTKQTARIFAAEDQPFPTRLTGSATQTEPSRGVRDLMDGSAIPDTIAISIPPSISLPAMFSTPQPHIQPSILPSASQPSLTSGMAPVPGPGSTWMSHFAPQPVLPDPWSPLPMTTSPSVAISTSNSASSVDSQSRVPGSLKRRHIVPEDKRKRSKLKSCRRCHTPECPGNNNIDRCPVPCTVPCEWHRNLKCRFTECLGYLIDLLEQNKPKGPQPWRLLESLALTFAHRRGQDYFDIDPILLRLPQVETFELRLPPQCKVDAIGELTIPTNFFAHLTALTLACDLNQATPLTILAACVNLETLTVDMLATDSDTFVQFAKKGKKSVCLPKVHTLRLRRLHPRNVDILDVFYLPSLYELDVNMQMKHVAVSSCDGRLTIPHAFYDLVANLSIQHQAYLERLRIRGAIVPSEEWHLFSEFLGNMCRLTHLTMDGVDFSSAVFQKSTERYALGRLEVLELLQLPPTFSPLMVYAFIERRQNMPFYGKTDSLKQVVLAYRKELGGSYLQVMDGVRKEFREKYAVDVSLTTETWRAECP</sequence>
<keyword evidence="2" id="KW-0540">Nuclease</keyword>